<evidence type="ECO:0000313" key="2">
    <source>
        <dbReference type="EMBL" id="SDM26582.1"/>
    </source>
</evidence>
<accession>A0A1G9RTT0</accession>
<dbReference type="Proteomes" id="UP000183200">
    <property type="component" value="Unassembled WGS sequence"/>
</dbReference>
<organism evidence="2 3">
    <name type="scientific">Pedobacter steynii</name>
    <dbReference type="NCBI Taxonomy" id="430522"/>
    <lineage>
        <taxon>Bacteria</taxon>
        <taxon>Pseudomonadati</taxon>
        <taxon>Bacteroidota</taxon>
        <taxon>Sphingobacteriia</taxon>
        <taxon>Sphingobacteriales</taxon>
        <taxon>Sphingobacteriaceae</taxon>
        <taxon>Pedobacter</taxon>
    </lineage>
</organism>
<dbReference type="GO" id="GO:0005975">
    <property type="term" value="P:carbohydrate metabolic process"/>
    <property type="evidence" value="ECO:0007669"/>
    <property type="project" value="InterPro"/>
</dbReference>
<dbReference type="PANTHER" id="PTHR12526">
    <property type="entry name" value="GLYCOSYLTRANSFERASE"/>
    <property type="match status" value="1"/>
</dbReference>
<dbReference type="AlphaFoldDB" id="A0A1G9RTT0"/>
<keyword evidence="2" id="KW-0808">Transferase</keyword>
<dbReference type="STRING" id="430522.BFS30_01995"/>
<gene>
    <name evidence="2" type="ORF">SAMN05421820_103354</name>
</gene>
<dbReference type="SUPFAM" id="SSF48208">
    <property type="entry name" value="Six-hairpin glycosidases"/>
    <property type="match status" value="1"/>
</dbReference>
<dbReference type="Pfam" id="PF00534">
    <property type="entry name" value="Glycos_transf_1"/>
    <property type="match status" value="1"/>
</dbReference>
<name>A0A1G9RTT0_9SPHI</name>
<dbReference type="SUPFAM" id="SSF53756">
    <property type="entry name" value="UDP-Glycosyltransferase/glycogen phosphorylase"/>
    <property type="match status" value="1"/>
</dbReference>
<protein>
    <submittedName>
        <fullName evidence="2">Glycosyltransferase involved in cell wall bisynthesis</fullName>
    </submittedName>
</protein>
<proteinExistence type="predicted"/>
<dbReference type="Gene3D" id="3.40.50.2000">
    <property type="entry name" value="Glycogen Phosphorylase B"/>
    <property type="match status" value="2"/>
</dbReference>
<keyword evidence="3" id="KW-1185">Reference proteome</keyword>
<dbReference type="PANTHER" id="PTHR12526:SF572">
    <property type="entry name" value="BLL5144 PROTEIN"/>
    <property type="match status" value="1"/>
</dbReference>
<evidence type="ECO:0000313" key="3">
    <source>
        <dbReference type="Proteomes" id="UP000183200"/>
    </source>
</evidence>
<dbReference type="InterPro" id="IPR008928">
    <property type="entry name" value="6-hairpin_glycosidase_sf"/>
</dbReference>
<feature type="domain" description="Glycosyl transferase family 1" evidence="1">
    <location>
        <begin position="217"/>
        <end position="392"/>
    </location>
</feature>
<reference evidence="3" key="1">
    <citation type="submission" date="2016-10" db="EMBL/GenBank/DDBJ databases">
        <authorList>
            <person name="Varghese N."/>
            <person name="Submissions S."/>
        </authorList>
    </citation>
    <scope>NUCLEOTIDE SEQUENCE [LARGE SCALE GENOMIC DNA]</scope>
    <source>
        <strain evidence="3">DSM 19110</strain>
    </source>
</reference>
<dbReference type="GO" id="GO:0016757">
    <property type="term" value="F:glycosyltransferase activity"/>
    <property type="evidence" value="ECO:0007669"/>
    <property type="project" value="InterPro"/>
</dbReference>
<sequence length="798" mass="90878">MFKFYLVLLDKTSRTTNILYLELLLRIVHQIIKYMKIAYISSYPPRECGIATFNHNLLRAIGHDKVAVSDDSFVVAMNDAEGLDEYEYPKEVKYIIRQENQKDYIRAADYINTSLADACILEHEFGIYGGESGVYILPLIARLKKPLITIFHTILKDPNYMQLTIIREIAKHSSRIVVMSHRAVGFLTSIYGIPFSKIQLIEHGVPDLEAKIENPVKQSLAFKNKKVLFTFGLISRNKGLETVIQALPAIVAQHPDVMYVILGTTHPGVVKNSGEEYRDSLKRLAKKLNVEANLTFINKFVSEEELFDYLTAADIYITPYLNEAQITSGTLSYAVGSGAAVVSTPYWHAQELLADDRGRLFDFRDSAGLSLIVNDLLADKAKLSLLKSNAYEYGLHLRWPSTGQVFIDVLEEAVSKYLSEMEKAGKQIIEPDMMPAFSLAHVQRLTDDTGIVQHAKYGIPNLKEGYCVDDNSRALILAILAYQQNKSKGALELLPIYLSFIQYMQCEDGNFRNFLSFKREYLDEVGSEDSFGRTVWALGYLISNPPNNSYREFAKDLFLKSAGHFKNLTHLRGIANTIIGLAKYMEAHPYDEYIREQMDFLVAPLKASYKVHKTSEWHWFEEKMTYDNGILPLALFSYYEVSKDQESLDIGLESMEFLSQKTLADGYLNPVGNDGWLFKEGPEMALYDQQAIETMAMVLMYFKAYEITQNLLYIKEMYLCYQWFLGENSLHLPLYDHETKGCGDGLQPHGVNRNQGAESTLAYWISHLMVLQALESEYEYIQSGDLLSLQKEINNPSI</sequence>
<dbReference type="EMBL" id="FNGY01000003">
    <property type="protein sequence ID" value="SDM26582.1"/>
    <property type="molecule type" value="Genomic_DNA"/>
</dbReference>
<dbReference type="InterPro" id="IPR001296">
    <property type="entry name" value="Glyco_trans_1"/>
</dbReference>
<dbReference type="CDD" id="cd03822">
    <property type="entry name" value="GT4_mannosyltransferase-like"/>
    <property type="match status" value="1"/>
</dbReference>
<evidence type="ECO:0000259" key="1">
    <source>
        <dbReference type="Pfam" id="PF00534"/>
    </source>
</evidence>